<dbReference type="AlphaFoldDB" id="A0A841QG61"/>
<reference evidence="1 2" key="1">
    <citation type="submission" date="2020-08" db="EMBL/GenBank/DDBJ databases">
        <title>Genomic Encyclopedia of Type Strains, Phase IV (KMG-IV): sequencing the most valuable type-strain genomes for metagenomic binning, comparative biology and taxonomic classification.</title>
        <authorList>
            <person name="Goeker M."/>
        </authorList>
    </citation>
    <scope>NUCLEOTIDE SEQUENCE [LARGE SCALE GENOMIC DNA]</scope>
    <source>
        <strain evidence="1 2">DSM 4491</strain>
    </source>
</reference>
<protein>
    <submittedName>
        <fullName evidence="1">Uncharacterized protein</fullName>
    </submittedName>
</protein>
<gene>
    <name evidence="1" type="ORF">HNR55_002623</name>
</gene>
<evidence type="ECO:0000313" key="1">
    <source>
        <dbReference type="EMBL" id="MBB6458019.1"/>
    </source>
</evidence>
<proteinExistence type="predicted"/>
<keyword evidence="2" id="KW-1185">Reference proteome</keyword>
<comment type="caution">
    <text evidence="1">The sequence shown here is derived from an EMBL/GenBank/DDBJ whole genome shotgun (WGS) entry which is preliminary data.</text>
</comment>
<organism evidence="1 2">
    <name type="scientific">Acetobacter lovaniensis</name>
    <dbReference type="NCBI Taxonomy" id="104100"/>
    <lineage>
        <taxon>Bacteria</taxon>
        <taxon>Pseudomonadati</taxon>
        <taxon>Pseudomonadota</taxon>
        <taxon>Alphaproteobacteria</taxon>
        <taxon>Acetobacterales</taxon>
        <taxon>Acetobacteraceae</taxon>
        <taxon>Acetobacter</taxon>
    </lineage>
</organism>
<sequence>MSLTLLTSTHLIAQHNILPRNLRKRDESGIRPYLCRRPLLKGGAPWRDLGADRLEGWG</sequence>
<evidence type="ECO:0000313" key="2">
    <source>
        <dbReference type="Proteomes" id="UP000578000"/>
    </source>
</evidence>
<dbReference type="Proteomes" id="UP000578000">
    <property type="component" value="Unassembled WGS sequence"/>
</dbReference>
<dbReference type="EMBL" id="JACHIE010000013">
    <property type="protein sequence ID" value="MBB6458019.1"/>
    <property type="molecule type" value="Genomic_DNA"/>
</dbReference>
<name>A0A841QG61_9PROT</name>
<accession>A0A841QG61</accession>